<dbReference type="AlphaFoldDB" id="A0A8D2IMK3"/>
<dbReference type="Gene3D" id="1.10.4020.10">
    <property type="entry name" value="DNA breaking-rejoining enzymes"/>
    <property type="match status" value="1"/>
</dbReference>
<protein>
    <recommendedName>
        <fullName evidence="2">SCAN box domain-containing protein</fullName>
    </recommendedName>
</protein>
<dbReference type="PANTHER" id="PTHR45935">
    <property type="entry name" value="PROTEIN ZBED8-RELATED"/>
    <property type="match status" value="1"/>
</dbReference>
<dbReference type="InterPro" id="IPR003309">
    <property type="entry name" value="SCAN_dom"/>
</dbReference>
<dbReference type="SUPFAM" id="SSF47353">
    <property type="entry name" value="Retrovirus capsid dimerization domain-like"/>
    <property type="match status" value="1"/>
</dbReference>
<dbReference type="PANTHER" id="PTHR45935:SF15">
    <property type="entry name" value="SCAN BOX DOMAIN-CONTAINING PROTEIN"/>
    <property type="match status" value="1"/>
</dbReference>
<dbReference type="Pfam" id="PF02023">
    <property type="entry name" value="SCAN"/>
    <property type="match status" value="1"/>
</dbReference>
<name>A0A8D2IMK3_VARKO</name>
<dbReference type="InterPro" id="IPR050916">
    <property type="entry name" value="SCAN-C2H2_zinc_finger"/>
</dbReference>
<evidence type="ECO:0000313" key="4">
    <source>
        <dbReference type="Proteomes" id="UP000694545"/>
    </source>
</evidence>
<dbReference type="Ensembl" id="ENSVKKT00000002663.1">
    <property type="protein sequence ID" value="ENSVKKP00000002588.1"/>
    <property type="gene ID" value="ENSVKKG00000002058.1"/>
</dbReference>
<keyword evidence="4" id="KW-1185">Reference proteome</keyword>
<evidence type="ECO:0000259" key="2">
    <source>
        <dbReference type="PROSITE" id="PS50804"/>
    </source>
</evidence>
<reference evidence="3" key="1">
    <citation type="submission" date="2025-08" db="UniProtKB">
        <authorList>
            <consortium name="Ensembl"/>
        </authorList>
    </citation>
    <scope>IDENTIFICATION</scope>
</reference>
<feature type="domain" description="SCAN box" evidence="2">
    <location>
        <begin position="54"/>
        <end position="132"/>
    </location>
</feature>
<sequence>ASEEWPQGLWVPPIQPHLIGEDGQGREIHLESVPSAKGQEGIFDGGAASVEKQRQRFRSLRYQEASRPWELCRQLRDLCRQWLRPERHTKEQMLELVTLEQFLALLPPEMQSWVRANRPETCAQAVTLAEGFLLQQREAKGWDPQVSLVLL</sequence>
<keyword evidence="1" id="KW-0539">Nucleus</keyword>
<reference evidence="3" key="2">
    <citation type="submission" date="2025-09" db="UniProtKB">
        <authorList>
            <consortium name="Ensembl"/>
        </authorList>
    </citation>
    <scope>IDENTIFICATION</scope>
</reference>
<organism evidence="3 4">
    <name type="scientific">Varanus komodoensis</name>
    <name type="common">Komodo dragon</name>
    <dbReference type="NCBI Taxonomy" id="61221"/>
    <lineage>
        <taxon>Eukaryota</taxon>
        <taxon>Metazoa</taxon>
        <taxon>Chordata</taxon>
        <taxon>Craniata</taxon>
        <taxon>Vertebrata</taxon>
        <taxon>Euteleostomi</taxon>
        <taxon>Lepidosauria</taxon>
        <taxon>Squamata</taxon>
        <taxon>Bifurcata</taxon>
        <taxon>Unidentata</taxon>
        <taxon>Episquamata</taxon>
        <taxon>Toxicofera</taxon>
        <taxon>Anguimorpha</taxon>
        <taxon>Paleoanguimorpha</taxon>
        <taxon>Varanoidea</taxon>
        <taxon>Varanidae</taxon>
        <taxon>Varanus</taxon>
    </lineage>
</organism>
<dbReference type="PROSITE" id="PS50804">
    <property type="entry name" value="SCAN_BOX"/>
    <property type="match status" value="1"/>
</dbReference>
<dbReference type="FunFam" id="1.10.4020.10:FF:000001">
    <property type="entry name" value="zinc finger protein 263 isoform X1"/>
    <property type="match status" value="1"/>
</dbReference>
<dbReference type="SMART" id="SM00431">
    <property type="entry name" value="SCAN"/>
    <property type="match status" value="1"/>
</dbReference>
<dbReference type="InterPro" id="IPR038269">
    <property type="entry name" value="SCAN_sf"/>
</dbReference>
<accession>A0A8D2IMK3</accession>
<evidence type="ECO:0000256" key="1">
    <source>
        <dbReference type="ARBA" id="ARBA00023242"/>
    </source>
</evidence>
<proteinExistence type="predicted"/>
<dbReference type="Proteomes" id="UP000694545">
    <property type="component" value="Unplaced"/>
</dbReference>
<dbReference type="CDD" id="cd07936">
    <property type="entry name" value="SCAN"/>
    <property type="match status" value="1"/>
</dbReference>
<evidence type="ECO:0000313" key="3">
    <source>
        <dbReference type="Ensembl" id="ENSVKKP00000002588.1"/>
    </source>
</evidence>